<dbReference type="RefSeq" id="WP_018304474.1">
    <property type="nucleotide sequence ID" value="NZ_KB902313.1"/>
</dbReference>
<keyword evidence="1" id="KW-0732">Signal</keyword>
<gene>
    <name evidence="2" type="ORF">Wenmar_00348</name>
</gene>
<reference evidence="2 3" key="1">
    <citation type="submission" date="2013-01" db="EMBL/GenBank/DDBJ databases">
        <authorList>
            <person name="Fiebig A."/>
            <person name="Goeker M."/>
            <person name="Klenk H.-P.P."/>
        </authorList>
    </citation>
    <scope>NUCLEOTIDE SEQUENCE [LARGE SCALE GENOMIC DNA]</scope>
    <source>
        <strain evidence="2 3">DSM 24838</strain>
    </source>
</reference>
<dbReference type="STRING" id="1123501.Wenmar_00348"/>
<feature type="chain" id="PRO_5002230674" evidence="1">
    <location>
        <begin position="28"/>
        <end position="245"/>
    </location>
</feature>
<dbReference type="AlphaFoldDB" id="A0A0D0QF63"/>
<evidence type="ECO:0000313" key="3">
    <source>
        <dbReference type="Proteomes" id="UP000035100"/>
    </source>
</evidence>
<dbReference type="EMBL" id="AONG01000003">
    <property type="protein sequence ID" value="KIQ70972.1"/>
    <property type="molecule type" value="Genomic_DNA"/>
</dbReference>
<name>A0A0D0QF63_9RHOB</name>
<protein>
    <submittedName>
        <fullName evidence="2">Uncharacterized protein</fullName>
    </submittedName>
</protein>
<evidence type="ECO:0000256" key="1">
    <source>
        <dbReference type="SAM" id="SignalP"/>
    </source>
</evidence>
<evidence type="ECO:0000313" key="2">
    <source>
        <dbReference type="EMBL" id="KIQ70972.1"/>
    </source>
</evidence>
<accession>A0A0D0QF63</accession>
<keyword evidence="3" id="KW-1185">Reference proteome</keyword>
<proteinExistence type="predicted"/>
<feature type="signal peptide" evidence="1">
    <location>
        <begin position="1"/>
        <end position="27"/>
    </location>
</feature>
<comment type="caution">
    <text evidence="2">The sequence shown here is derived from an EMBL/GenBank/DDBJ whole genome shotgun (WGS) entry which is preliminary data.</text>
</comment>
<sequence length="245" mass="26753">MKLGKFAAVAASKIVIAVTFAPAPAAAQSDVFTPPAGCTASVTMQKRGCTVSHLYSCSGDPQGLQWRADFAEDGMTYYGAIDAETQWIESHHLLAGRVERLLPGAADPASLTTLMSTGRDDFDFVTQDDAGYRTRFVGYDRLTGERVTVDGVTLDRTAFDVIATDVDTGAVVWRVTGNEFIQRDWRTFIAGTSRYELPDDVIENDYSPMEFLFPGDEGFLSVHPKYDCGLMISLIPDPLTSQGRL</sequence>
<dbReference type="Proteomes" id="UP000035100">
    <property type="component" value="Unassembled WGS sequence"/>
</dbReference>
<organism evidence="2 3">
    <name type="scientific">Wenxinia marina DSM 24838</name>
    <dbReference type="NCBI Taxonomy" id="1123501"/>
    <lineage>
        <taxon>Bacteria</taxon>
        <taxon>Pseudomonadati</taxon>
        <taxon>Pseudomonadota</taxon>
        <taxon>Alphaproteobacteria</taxon>
        <taxon>Rhodobacterales</taxon>
        <taxon>Roseobacteraceae</taxon>
        <taxon>Wenxinia</taxon>
    </lineage>
</organism>
<dbReference type="eggNOG" id="ENOG50309Q3">
    <property type="taxonomic scope" value="Bacteria"/>
</dbReference>